<keyword evidence="3" id="KW-1185">Reference proteome</keyword>
<feature type="compositionally biased region" description="Polar residues" evidence="1">
    <location>
        <begin position="1"/>
        <end position="21"/>
    </location>
</feature>
<name>A0ABW3ULF3_9BACL</name>
<reference evidence="3" key="1">
    <citation type="journal article" date="2019" name="Int. J. Syst. Evol. Microbiol.">
        <title>The Global Catalogue of Microorganisms (GCM) 10K type strain sequencing project: providing services to taxonomists for standard genome sequencing and annotation.</title>
        <authorList>
            <consortium name="The Broad Institute Genomics Platform"/>
            <consortium name="The Broad Institute Genome Sequencing Center for Infectious Disease"/>
            <person name="Wu L."/>
            <person name="Ma J."/>
        </authorList>
    </citation>
    <scope>NUCLEOTIDE SEQUENCE [LARGE SCALE GENOMIC DNA]</scope>
    <source>
        <strain evidence="3">CCUG 53270</strain>
    </source>
</reference>
<feature type="compositionally biased region" description="Basic and acidic residues" evidence="1">
    <location>
        <begin position="27"/>
        <end position="36"/>
    </location>
</feature>
<evidence type="ECO:0000256" key="1">
    <source>
        <dbReference type="SAM" id="MobiDB-lite"/>
    </source>
</evidence>
<gene>
    <name evidence="2" type="ORF">ACFQ4B_13480</name>
</gene>
<accession>A0ABW3ULF3</accession>
<comment type="caution">
    <text evidence="2">The sequence shown here is derived from an EMBL/GenBank/DDBJ whole genome shotgun (WGS) entry which is preliminary data.</text>
</comment>
<proteinExistence type="predicted"/>
<feature type="region of interest" description="Disordered" evidence="1">
    <location>
        <begin position="1"/>
        <end position="42"/>
    </location>
</feature>
<evidence type="ECO:0000313" key="2">
    <source>
        <dbReference type="EMBL" id="MFD1221132.1"/>
    </source>
</evidence>
<sequence>MANNRTINSEEQQKQSKQNHTPEVANEEIRDKKLDGPNRPSV</sequence>
<dbReference type="RefSeq" id="WP_256865532.1">
    <property type="nucleotide sequence ID" value="NZ_BAABJG010000029.1"/>
</dbReference>
<dbReference type="EMBL" id="JBHTLU010000014">
    <property type="protein sequence ID" value="MFD1221132.1"/>
    <property type="molecule type" value="Genomic_DNA"/>
</dbReference>
<organism evidence="2 3">
    <name type="scientific">Paenibacillus vulneris</name>
    <dbReference type="NCBI Taxonomy" id="1133364"/>
    <lineage>
        <taxon>Bacteria</taxon>
        <taxon>Bacillati</taxon>
        <taxon>Bacillota</taxon>
        <taxon>Bacilli</taxon>
        <taxon>Bacillales</taxon>
        <taxon>Paenibacillaceae</taxon>
        <taxon>Paenibacillus</taxon>
    </lineage>
</organism>
<protein>
    <recommendedName>
        <fullName evidence="4">Spore protein</fullName>
    </recommendedName>
</protein>
<dbReference type="Proteomes" id="UP001597180">
    <property type="component" value="Unassembled WGS sequence"/>
</dbReference>
<evidence type="ECO:0008006" key="4">
    <source>
        <dbReference type="Google" id="ProtNLM"/>
    </source>
</evidence>
<evidence type="ECO:0000313" key="3">
    <source>
        <dbReference type="Proteomes" id="UP001597180"/>
    </source>
</evidence>